<dbReference type="Gene3D" id="1.10.260.130">
    <property type="match status" value="1"/>
</dbReference>
<evidence type="ECO:0000313" key="4">
    <source>
        <dbReference type="Proteomes" id="UP001219355"/>
    </source>
</evidence>
<gene>
    <name evidence="3" type="ORF">PRK78_001457</name>
</gene>
<sequence>MAFRAAWLLVLFLCAFTAHALPTPSEALAQPPLPEKDPFYVPPEGYEKTAPGTILRSRRVPYPIAAFGAFPINLAATQQILYRTNDNFGKPTATVTTVLVPHNADFNKVLSYQVAEDAASINCAPSYALQLWSASGGPAGTLVTQAELLLMLAALEMKWVVTVPDFQGPKGAFLANVRAGHSVLDGIRATLKSTKLTGVKPDARVTMWGYSGGSLASGFAAEMQPKYAPELKIVGVALGGAVPKIGPVISAVNKSIFAGLVPGGMIGLANEYPILATVLKSEIKEEKREEFFKAEKQCIGANLLTYQFQDMFSYMKDPELLNYPYIQEVLNYNSMGNSTPKAPVMFYKAKNDAISPLSVTEEIHERYCDGGADSELRIDLTGDHAISMITGAPQALIWLRERMNGLPVWKGCHTKTRLTALSEPGALVVLSQTLVNALKDILGKPVGERLAGTLPEQPPPAV</sequence>
<dbReference type="EMBL" id="CP120627">
    <property type="protein sequence ID" value="WEW56022.1"/>
    <property type="molecule type" value="Genomic_DNA"/>
</dbReference>
<dbReference type="PANTHER" id="PTHR34853:SF5">
    <property type="entry name" value="LIP-DOMAIN-CONTAINING PROTEIN-RELATED"/>
    <property type="match status" value="1"/>
</dbReference>
<name>A0AAF0IGP8_9EURO</name>
<dbReference type="InterPro" id="IPR005152">
    <property type="entry name" value="Lipase_secreted"/>
</dbReference>
<protein>
    <recommendedName>
        <fullName evidence="5">Secretory lipase</fullName>
    </recommendedName>
</protein>
<proteinExistence type="inferred from homology"/>
<dbReference type="PANTHER" id="PTHR34853">
    <property type="match status" value="1"/>
</dbReference>
<evidence type="ECO:0008006" key="5">
    <source>
        <dbReference type="Google" id="ProtNLM"/>
    </source>
</evidence>
<evidence type="ECO:0000256" key="2">
    <source>
        <dbReference type="PIRNR" id="PIRNR029171"/>
    </source>
</evidence>
<dbReference type="PIRSF" id="PIRSF029171">
    <property type="entry name" value="Esterase_LipA"/>
    <property type="match status" value="1"/>
</dbReference>
<evidence type="ECO:0000313" key="3">
    <source>
        <dbReference type="EMBL" id="WEW56022.1"/>
    </source>
</evidence>
<keyword evidence="2" id="KW-0732">Signal</keyword>
<dbReference type="SUPFAM" id="SSF53474">
    <property type="entry name" value="alpha/beta-Hydrolases"/>
    <property type="match status" value="1"/>
</dbReference>
<accession>A0AAF0IGP8</accession>
<dbReference type="Pfam" id="PF03583">
    <property type="entry name" value="LIP"/>
    <property type="match status" value="1"/>
</dbReference>
<dbReference type="InterPro" id="IPR029058">
    <property type="entry name" value="AB_hydrolase_fold"/>
</dbReference>
<organism evidence="3 4">
    <name type="scientific">Emydomyces testavorans</name>
    <dbReference type="NCBI Taxonomy" id="2070801"/>
    <lineage>
        <taxon>Eukaryota</taxon>
        <taxon>Fungi</taxon>
        <taxon>Dikarya</taxon>
        <taxon>Ascomycota</taxon>
        <taxon>Pezizomycotina</taxon>
        <taxon>Eurotiomycetes</taxon>
        <taxon>Eurotiomycetidae</taxon>
        <taxon>Onygenales</taxon>
        <taxon>Nannizziopsiaceae</taxon>
        <taxon>Emydomyces</taxon>
    </lineage>
</organism>
<keyword evidence="1" id="KW-0378">Hydrolase</keyword>
<dbReference type="GO" id="GO:0016042">
    <property type="term" value="P:lipid catabolic process"/>
    <property type="evidence" value="ECO:0007669"/>
    <property type="project" value="UniProtKB-UniRule"/>
</dbReference>
<dbReference type="GO" id="GO:0004806">
    <property type="term" value="F:triacylglycerol lipase activity"/>
    <property type="evidence" value="ECO:0007669"/>
    <property type="project" value="UniProtKB-UniRule"/>
</dbReference>
<comment type="similarity">
    <text evidence="2">Belongs to the AB hydrolase superfamily. Lipase family.</text>
</comment>
<evidence type="ECO:0000256" key="1">
    <source>
        <dbReference type="ARBA" id="ARBA00022801"/>
    </source>
</evidence>
<feature type="chain" id="PRO_5041785556" description="Secretory lipase" evidence="2">
    <location>
        <begin position="21"/>
        <end position="462"/>
    </location>
</feature>
<dbReference type="AlphaFoldDB" id="A0AAF0IGP8"/>
<dbReference type="Gene3D" id="3.40.50.1820">
    <property type="entry name" value="alpha/beta hydrolase"/>
    <property type="match status" value="1"/>
</dbReference>
<reference evidence="3" key="1">
    <citation type="submission" date="2023-03" db="EMBL/GenBank/DDBJ databases">
        <title>Emydomyces testavorans Genome Sequence.</title>
        <authorList>
            <person name="Hoyer L."/>
        </authorList>
    </citation>
    <scope>NUCLEOTIDE SEQUENCE</scope>
    <source>
        <strain evidence="3">16-2883</strain>
    </source>
</reference>
<keyword evidence="4" id="KW-1185">Reference proteome</keyword>
<dbReference type="Proteomes" id="UP001219355">
    <property type="component" value="Chromosome 1"/>
</dbReference>
<feature type="signal peptide" evidence="2">
    <location>
        <begin position="1"/>
        <end position="20"/>
    </location>
</feature>